<organism evidence="1">
    <name type="scientific">Anguilla anguilla</name>
    <name type="common">European freshwater eel</name>
    <name type="synonym">Muraena anguilla</name>
    <dbReference type="NCBI Taxonomy" id="7936"/>
    <lineage>
        <taxon>Eukaryota</taxon>
        <taxon>Metazoa</taxon>
        <taxon>Chordata</taxon>
        <taxon>Craniata</taxon>
        <taxon>Vertebrata</taxon>
        <taxon>Euteleostomi</taxon>
        <taxon>Actinopterygii</taxon>
        <taxon>Neopterygii</taxon>
        <taxon>Teleostei</taxon>
        <taxon>Anguilliformes</taxon>
        <taxon>Anguillidae</taxon>
        <taxon>Anguilla</taxon>
    </lineage>
</organism>
<reference evidence="1" key="2">
    <citation type="journal article" date="2015" name="Fish Shellfish Immunol.">
        <title>Early steps in the European eel (Anguilla anguilla)-Vibrio vulnificus interaction in the gills: Role of the RtxA13 toxin.</title>
        <authorList>
            <person name="Callol A."/>
            <person name="Pajuelo D."/>
            <person name="Ebbesson L."/>
            <person name="Teles M."/>
            <person name="MacKenzie S."/>
            <person name="Amaro C."/>
        </authorList>
    </citation>
    <scope>NUCLEOTIDE SEQUENCE</scope>
</reference>
<reference evidence="1" key="1">
    <citation type="submission" date="2014-11" db="EMBL/GenBank/DDBJ databases">
        <authorList>
            <person name="Amaro Gonzalez C."/>
        </authorList>
    </citation>
    <scope>NUCLEOTIDE SEQUENCE</scope>
</reference>
<name>A0A0E9TEX6_ANGAN</name>
<evidence type="ECO:0000313" key="1">
    <source>
        <dbReference type="EMBL" id="JAH52007.1"/>
    </source>
</evidence>
<dbReference type="AlphaFoldDB" id="A0A0E9TEX6"/>
<protein>
    <submittedName>
        <fullName evidence="1">Uncharacterized protein</fullName>
    </submittedName>
</protein>
<dbReference type="EMBL" id="GBXM01056570">
    <property type="protein sequence ID" value="JAH52007.1"/>
    <property type="molecule type" value="Transcribed_RNA"/>
</dbReference>
<sequence length="68" mass="7771">MTHLTISLFPHISEDQCLGFLTFSHHLKKSCSSVFLTYHTNEQASLSSNVCYQLQFPTLFTDVFPMSL</sequence>
<accession>A0A0E9TEX6</accession>
<proteinExistence type="predicted"/>